<dbReference type="InterPro" id="IPR029039">
    <property type="entry name" value="Flavoprotein-like_sf"/>
</dbReference>
<accession>A0A9D2GIK3</accession>
<evidence type="ECO:0000313" key="2">
    <source>
        <dbReference type="Proteomes" id="UP000824101"/>
    </source>
</evidence>
<gene>
    <name evidence="1" type="ORF">IAA17_11265</name>
</gene>
<dbReference type="SUPFAM" id="SSF52218">
    <property type="entry name" value="Flavoproteins"/>
    <property type="match status" value="1"/>
</dbReference>
<dbReference type="AlphaFoldDB" id="A0A9D2GIK3"/>
<dbReference type="Gene3D" id="3.40.50.360">
    <property type="match status" value="1"/>
</dbReference>
<dbReference type="EMBL" id="DXBC01000179">
    <property type="protein sequence ID" value="HIZ80354.1"/>
    <property type="molecule type" value="Genomic_DNA"/>
</dbReference>
<dbReference type="NCBIfam" id="NF038196">
    <property type="entry name" value="ferrodoxin_EFR1"/>
    <property type="match status" value="1"/>
</dbReference>
<dbReference type="InterPro" id="IPR047964">
    <property type="entry name" value="EFR1-like"/>
</dbReference>
<feature type="non-terminal residue" evidence="1">
    <location>
        <position position="147"/>
    </location>
</feature>
<reference evidence="1" key="1">
    <citation type="journal article" date="2021" name="PeerJ">
        <title>Extensive microbial diversity within the chicken gut microbiome revealed by metagenomics and culture.</title>
        <authorList>
            <person name="Gilroy R."/>
            <person name="Ravi A."/>
            <person name="Getino M."/>
            <person name="Pursley I."/>
            <person name="Horton D.L."/>
            <person name="Alikhan N.F."/>
            <person name="Baker D."/>
            <person name="Gharbi K."/>
            <person name="Hall N."/>
            <person name="Watson M."/>
            <person name="Adriaenssens E.M."/>
            <person name="Foster-Nyarko E."/>
            <person name="Jarju S."/>
            <person name="Secka A."/>
            <person name="Antonio M."/>
            <person name="Oren A."/>
            <person name="Chaudhuri R.R."/>
            <person name="La Ragione R."/>
            <person name="Hildebrand F."/>
            <person name="Pallen M.J."/>
        </authorList>
    </citation>
    <scope>NUCLEOTIDE SEQUENCE</scope>
    <source>
        <strain evidence="1">ChiBcec1-1093</strain>
    </source>
</reference>
<reference evidence="1" key="2">
    <citation type="submission" date="2021-04" db="EMBL/GenBank/DDBJ databases">
        <authorList>
            <person name="Gilroy R."/>
        </authorList>
    </citation>
    <scope>NUCLEOTIDE SEQUENCE</scope>
    <source>
        <strain evidence="1">ChiBcec1-1093</strain>
    </source>
</reference>
<evidence type="ECO:0000313" key="1">
    <source>
        <dbReference type="EMBL" id="HIZ80354.1"/>
    </source>
</evidence>
<comment type="caution">
    <text evidence="1">The sequence shown here is derived from an EMBL/GenBank/DDBJ whole genome shotgun (WGS) entry which is preliminary data.</text>
</comment>
<proteinExistence type="predicted"/>
<dbReference type="Proteomes" id="UP000824101">
    <property type="component" value="Unassembled WGS sequence"/>
</dbReference>
<sequence>MIYYFTGTGNSQAAAGFFSSRMGEDMKSMAEAIKKKEFTCEIGENETLGLVFPVYYWGLPTVVVHFLSHLKLTGKRPYVWAVITCGSGTGAADRQLKAVGKKAGIPIDAVFSLVMPDNFIPMFPVPGDQEIREILAKADVRMEEILG</sequence>
<organism evidence="1 2">
    <name type="scientific">Candidatus Lachnoclostridium stercorigallinarum</name>
    <dbReference type="NCBI Taxonomy" id="2838634"/>
    <lineage>
        <taxon>Bacteria</taxon>
        <taxon>Bacillati</taxon>
        <taxon>Bacillota</taxon>
        <taxon>Clostridia</taxon>
        <taxon>Lachnospirales</taxon>
        <taxon>Lachnospiraceae</taxon>
    </lineage>
</organism>
<name>A0A9D2GIK3_9FIRM</name>
<protein>
    <submittedName>
        <fullName evidence="1">EFR1 family ferrodoxin</fullName>
    </submittedName>
</protein>